<dbReference type="HAMAP" id="MF_01631">
    <property type="entry name" value="GlmU"/>
    <property type="match status" value="1"/>
</dbReference>
<accession>A0A3G3IPZ3</accession>
<evidence type="ECO:0000256" key="3">
    <source>
        <dbReference type="ARBA" id="ARBA00007947"/>
    </source>
</evidence>
<dbReference type="GO" id="GO:0019134">
    <property type="term" value="F:glucosamine-1-phosphate N-acetyltransferase activity"/>
    <property type="evidence" value="ECO:0007669"/>
    <property type="project" value="UniProtKB-UniRule"/>
</dbReference>
<evidence type="ECO:0000256" key="18">
    <source>
        <dbReference type="HAMAP-Rule" id="MF_01631"/>
    </source>
</evidence>
<reference evidence="20 21" key="1">
    <citation type="submission" date="2017-11" db="EMBL/GenBank/DDBJ databases">
        <title>Genome sequence of the bacterial symbiont EPR9N from a vent mussel Bathymodiolus thermophilus.</title>
        <authorList>
            <person name="Won Y.-J."/>
        </authorList>
    </citation>
    <scope>NUCLEOTIDE SEQUENCE [LARGE SCALE GENOMIC DNA]</scope>
    <source>
        <strain evidence="20 21">EPR9N</strain>
    </source>
</reference>
<feature type="binding site" evidence="18">
    <location>
        <position position="166"/>
    </location>
    <ligand>
        <name>UDP-N-acetyl-alpha-D-glucosamine</name>
        <dbReference type="ChEBI" id="CHEBI:57705"/>
    </ligand>
</feature>
<dbReference type="KEGG" id="bthg:MS2017_2168"/>
<dbReference type="GO" id="GO:0009245">
    <property type="term" value="P:lipid A biosynthetic process"/>
    <property type="evidence" value="ECO:0007669"/>
    <property type="project" value="UniProtKB-UniRule"/>
</dbReference>
<feature type="binding site" evidence="18">
    <location>
        <position position="73"/>
    </location>
    <ligand>
        <name>UDP-N-acetyl-alpha-D-glucosamine</name>
        <dbReference type="ChEBI" id="CHEBI:57705"/>
    </ligand>
</feature>
<dbReference type="Pfam" id="PF12804">
    <property type="entry name" value="NTP_transf_3"/>
    <property type="match status" value="1"/>
</dbReference>
<protein>
    <recommendedName>
        <fullName evidence="18">Bifunctional protein GlmU</fullName>
    </recommendedName>
    <domain>
        <recommendedName>
            <fullName evidence="18">UDP-N-acetylglucosamine pyrophosphorylase</fullName>
            <ecNumber evidence="18">2.7.7.23</ecNumber>
        </recommendedName>
        <alternativeName>
            <fullName evidence="18">N-acetylglucosamine-1-phosphate uridyltransferase</fullName>
        </alternativeName>
    </domain>
    <domain>
        <recommendedName>
            <fullName evidence="18">Glucosamine-1-phosphate N-acetyltransferase</fullName>
            <ecNumber evidence="18">2.3.1.157</ecNumber>
        </recommendedName>
    </domain>
</protein>
<feature type="binding site" evidence="18">
    <location>
        <position position="102"/>
    </location>
    <ligand>
        <name>Mg(2+)</name>
        <dbReference type="ChEBI" id="CHEBI:18420"/>
    </ligand>
</feature>
<dbReference type="GO" id="GO:0000902">
    <property type="term" value="P:cell morphogenesis"/>
    <property type="evidence" value="ECO:0007669"/>
    <property type="project" value="UniProtKB-UniRule"/>
</dbReference>
<feature type="binding site" evidence="18">
    <location>
        <position position="402"/>
    </location>
    <ligand>
        <name>acetyl-CoA</name>
        <dbReference type="ChEBI" id="CHEBI:57288"/>
    </ligand>
</feature>
<dbReference type="SUPFAM" id="SSF51161">
    <property type="entry name" value="Trimeric LpxA-like enzymes"/>
    <property type="match status" value="1"/>
</dbReference>
<evidence type="ECO:0000256" key="16">
    <source>
        <dbReference type="ARBA" id="ARBA00048493"/>
    </source>
</evidence>
<gene>
    <name evidence="18" type="primary">glmU</name>
    <name evidence="20" type="ORF">MS2017_2168</name>
</gene>
<evidence type="ECO:0000256" key="2">
    <source>
        <dbReference type="ARBA" id="ARBA00007707"/>
    </source>
</evidence>
<comment type="subunit">
    <text evidence="18">Homotrimer.</text>
</comment>
<comment type="pathway">
    <text evidence="18">Nucleotide-sugar biosynthesis; UDP-N-acetyl-alpha-D-glucosamine biosynthesis; UDP-N-acetyl-alpha-D-glucosamine from N-acetyl-alpha-D-glucosamine 1-phosphate: step 1/1.</text>
</comment>
<evidence type="ECO:0000313" key="21">
    <source>
        <dbReference type="Proteomes" id="UP000278334"/>
    </source>
</evidence>
<dbReference type="Proteomes" id="UP000278334">
    <property type="component" value="Chromosome"/>
</dbReference>
<dbReference type="GO" id="GO:0006048">
    <property type="term" value="P:UDP-N-acetylglucosamine biosynthetic process"/>
    <property type="evidence" value="ECO:0007669"/>
    <property type="project" value="UniProtKB-UniPathway"/>
</dbReference>
<feature type="binding site" evidence="18">
    <location>
        <position position="224"/>
    </location>
    <ligand>
        <name>UDP-N-acetyl-alpha-D-glucosamine</name>
        <dbReference type="ChEBI" id="CHEBI:57705"/>
    </ligand>
</feature>
<comment type="subcellular location">
    <subcellularLocation>
        <location evidence="1 18">Cytoplasm</location>
    </subcellularLocation>
</comment>
<feature type="binding site" evidence="18">
    <location>
        <position position="420"/>
    </location>
    <ligand>
        <name>acetyl-CoA</name>
        <dbReference type="ChEBI" id="CHEBI:57288"/>
    </ligand>
</feature>
<feature type="binding site" evidence="18">
    <location>
        <begin position="9"/>
        <end position="12"/>
    </location>
    <ligand>
        <name>UDP-N-acetyl-alpha-D-glucosamine</name>
        <dbReference type="ChEBI" id="CHEBI:57705"/>
    </ligand>
</feature>
<dbReference type="GO" id="GO:0003977">
    <property type="term" value="F:UDP-N-acetylglucosamine diphosphorylase activity"/>
    <property type="evidence" value="ECO:0007669"/>
    <property type="project" value="UniProtKB-UniRule"/>
</dbReference>
<dbReference type="GO" id="GO:0000287">
    <property type="term" value="F:magnesium ion binding"/>
    <property type="evidence" value="ECO:0007669"/>
    <property type="project" value="UniProtKB-UniRule"/>
</dbReference>
<dbReference type="UniPathway" id="UPA00973"/>
<name>A0A3G3IPZ3_9GAMM</name>
<feature type="binding site" evidence="18">
    <location>
        <begin position="100"/>
        <end position="102"/>
    </location>
    <ligand>
        <name>UDP-N-acetyl-alpha-D-glucosamine</name>
        <dbReference type="ChEBI" id="CHEBI:57705"/>
    </ligand>
</feature>
<keyword evidence="13 18" id="KW-0012">Acyltransferase</keyword>
<feature type="binding site" evidence="18">
    <location>
        <position position="151"/>
    </location>
    <ligand>
        <name>UDP-N-acetyl-alpha-D-glucosamine</name>
        <dbReference type="ChEBI" id="CHEBI:57705"/>
    </ligand>
</feature>
<feature type="active site" description="Proton acceptor" evidence="18">
    <location>
        <position position="360"/>
    </location>
</feature>
<evidence type="ECO:0000256" key="7">
    <source>
        <dbReference type="ARBA" id="ARBA00022723"/>
    </source>
</evidence>
<keyword evidence="14 18" id="KW-0961">Cell wall biogenesis/degradation</keyword>
<evidence type="ECO:0000256" key="9">
    <source>
        <dbReference type="ARBA" id="ARBA00022842"/>
    </source>
</evidence>
<feature type="binding site" evidence="18">
    <location>
        <position position="348"/>
    </location>
    <ligand>
        <name>UDP-N-acetyl-alpha-D-glucosamine</name>
        <dbReference type="ChEBI" id="CHEBI:57705"/>
    </ligand>
</feature>
<feature type="domain" description="MobA-like NTP transferase" evidence="19">
    <location>
        <begin position="6"/>
        <end position="125"/>
    </location>
</feature>
<dbReference type="GO" id="GO:0009252">
    <property type="term" value="P:peptidoglycan biosynthetic process"/>
    <property type="evidence" value="ECO:0007669"/>
    <property type="project" value="UniProtKB-UniRule"/>
</dbReference>
<dbReference type="GO" id="GO:0005737">
    <property type="term" value="C:cytoplasm"/>
    <property type="evidence" value="ECO:0007669"/>
    <property type="project" value="UniProtKB-SubCell"/>
</dbReference>
<feature type="binding site" evidence="18">
    <location>
        <position position="363"/>
    </location>
    <ligand>
        <name>UDP-N-acetyl-alpha-D-glucosamine</name>
        <dbReference type="ChEBI" id="CHEBI:57705"/>
    </ligand>
</feature>
<evidence type="ECO:0000313" key="20">
    <source>
        <dbReference type="EMBL" id="AYQ57818.1"/>
    </source>
</evidence>
<keyword evidence="11 18" id="KW-0573">Peptidoglycan synthesis</keyword>
<evidence type="ECO:0000256" key="12">
    <source>
        <dbReference type="ARBA" id="ARBA00023268"/>
    </source>
</evidence>
<comment type="function">
    <text evidence="17 18">Catalyzes the last two sequential reactions in the de novo biosynthetic pathway for UDP-N-acetylglucosamine (UDP-GlcNAc). The C-terminal domain catalyzes the transfer of acetyl group from acetyl coenzyme A to glucosamine-1-phosphate (GlcN-1-P) to produce N-acetylglucosamine-1-phosphate (GlcNAc-1-P), which is converted into UDP-GlcNAc by the transfer of uridine 5-monophosphate (from uridine 5-triphosphate), a reaction catalyzed by the N-terminal domain.</text>
</comment>
<dbReference type="UniPathway" id="UPA00113">
    <property type="reaction ID" value="UER00532"/>
</dbReference>
<feature type="binding site" evidence="18">
    <location>
        <begin position="383"/>
        <end position="384"/>
    </location>
    <ligand>
        <name>acetyl-CoA</name>
        <dbReference type="ChEBI" id="CHEBI:57288"/>
    </ligand>
</feature>
<dbReference type="InterPro" id="IPR001451">
    <property type="entry name" value="Hexapep"/>
</dbReference>
<dbReference type="InterPro" id="IPR025877">
    <property type="entry name" value="MobA-like_NTP_Trfase"/>
</dbReference>
<evidence type="ECO:0000256" key="11">
    <source>
        <dbReference type="ARBA" id="ARBA00022984"/>
    </source>
</evidence>
<evidence type="ECO:0000256" key="1">
    <source>
        <dbReference type="ARBA" id="ARBA00004496"/>
    </source>
</evidence>
<dbReference type="InterPro" id="IPR038009">
    <property type="entry name" value="GlmU_C_LbH"/>
</dbReference>
<feature type="region of interest" description="Pyrophosphorylase" evidence="18">
    <location>
        <begin position="1"/>
        <end position="226"/>
    </location>
</feature>
<comment type="similarity">
    <text evidence="2 18">In the C-terminal section; belongs to the transferase hexapeptide repeat family.</text>
</comment>
<evidence type="ECO:0000256" key="10">
    <source>
        <dbReference type="ARBA" id="ARBA00022960"/>
    </source>
</evidence>
<feature type="binding site" evidence="18">
    <location>
        <position position="224"/>
    </location>
    <ligand>
        <name>Mg(2+)</name>
        <dbReference type="ChEBI" id="CHEBI:18420"/>
    </ligand>
</feature>
<dbReference type="GO" id="GO:0071555">
    <property type="term" value="P:cell wall organization"/>
    <property type="evidence" value="ECO:0007669"/>
    <property type="project" value="UniProtKB-KW"/>
</dbReference>
<evidence type="ECO:0000256" key="8">
    <source>
        <dbReference type="ARBA" id="ARBA00022737"/>
    </source>
</evidence>
<evidence type="ECO:0000256" key="15">
    <source>
        <dbReference type="ARBA" id="ARBA00048247"/>
    </source>
</evidence>
<evidence type="ECO:0000256" key="13">
    <source>
        <dbReference type="ARBA" id="ARBA00023315"/>
    </source>
</evidence>
<keyword evidence="6 18" id="KW-0548">Nucleotidyltransferase</keyword>
<comment type="catalytic activity">
    <reaction evidence="15 18">
        <text>alpha-D-glucosamine 1-phosphate + acetyl-CoA = N-acetyl-alpha-D-glucosamine 1-phosphate + CoA + H(+)</text>
        <dbReference type="Rhea" id="RHEA:13725"/>
        <dbReference type="ChEBI" id="CHEBI:15378"/>
        <dbReference type="ChEBI" id="CHEBI:57287"/>
        <dbReference type="ChEBI" id="CHEBI:57288"/>
        <dbReference type="ChEBI" id="CHEBI:57776"/>
        <dbReference type="ChEBI" id="CHEBI:58516"/>
        <dbReference type="EC" id="2.3.1.157"/>
    </reaction>
</comment>
<evidence type="ECO:0000256" key="4">
    <source>
        <dbReference type="ARBA" id="ARBA00022490"/>
    </source>
</evidence>
<comment type="similarity">
    <text evidence="3 18">In the N-terminal section; belongs to the N-acetylglucosamine-1-phosphate uridyltransferase family.</text>
</comment>
<feature type="binding site" evidence="18">
    <location>
        <position position="330"/>
    </location>
    <ligand>
        <name>UDP-N-acetyl-alpha-D-glucosamine</name>
        <dbReference type="ChEBI" id="CHEBI:57705"/>
    </ligand>
</feature>
<dbReference type="NCBIfam" id="TIGR01173">
    <property type="entry name" value="glmU"/>
    <property type="match status" value="1"/>
</dbReference>
<evidence type="ECO:0000256" key="17">
    <source>
        <dbReference type="ARBA" id="ARBA00049628"/>
    </source>
</evidence>
<feature type="region of interest" description="Linker" evidence="18">
    <location>
        <begin position="227"/>
        <end position="247"/>
    </location>
</feature>
<dbReference type="EMBL" id="CP024634">
    <property type="protein sequence ID" value="AYQ57818.1"/>
    <property type="molecule type" value="Genomic_DNA"/>
</dbReference>
<evidence type="ECO:0000259" key="19">
    <source>
        <dbReference type="Pfam" id="PF12804"/>
    </source>
</evidence>
<keyword evidence="4 18" id="KW-0963">Cytoplasm</keyword>
<keyword evidence="7 18" id="KW-0479">Metal-binding</keyword>
<comment type="catalytic activity">
    <reaction evidence="16 18">
        <text>N-acetyl-alpha-D-glucosamine 1-phosphate + UTP + H(+) = UDP-N-acetyl-alpha-D-glucosamine + diphosphate</text>
        <dbReference type="Rhea" id="RHEA:13509"/>
        <dbReference type="ChEBI" id="CHEBI:15378"/>
        <dbReference type="ChEBI" id="CHEBI:33019"/>
        <dbReference type="ChEBI" id="CHEBI:46398"/>
        <dbReference type="ChEBI" id="CHEBI:57705"/>
        <dbReference type="ChEBI" id="CHEBI:57776"/>
        <dbReference type="EC" id="2.7.7.23"/>
    </reaction>
</comment>
<dbReference type="Gene3D" id="2.160.10.10">
    <property type="entry name" value="Hexapeptide repeat proteins"/>
    <property type="match status" value="1"/>
</dbReference>
<feature type="binding site" evidence="18">
    <location>
        <position position="374"/>
    </location>
    <ligand>
        <name>UDP-N-acetyl-alpha-D-glucosamine</name>
        <dbReference type="ChEBI" id="CHEBI:57705"/>
    </ligand>
</feature>
<dbReference type="AlphaFoldDB" id="A0A3G3IPZ3"/>
<keyword evidence="8 18" id="KW-0677">Repeat</keyword>
<comment type="pathway">
    <text evidence="18">Nucleotide-sugar biosynthesis; UDP-N-acetyl-alpha-D-glucosamine biosynthesis; N-acetyl-alpha-D-glucosamine 1-phosphate from alpha-D-glucosamine 6-phosphate (route II): step 2/2.</text>
</comment>
<feature type="region of interest" description="N-acetyltransferase" evidence="18">
    <location>
        <begin position="248"/>
        <end position="451"/>
    </location>
</feature>
<dbReference type="InterPro" id="IPR029044">
    <property type="entry name" value="Nucleotide-diphossugar_trans"/>
</dbReference>
<comment type="pathway">
    <text evidence="18">Bacterial outer membrane biogenesis; LPS lipid A biosynthesis.</text>
</comment>
<dbReference type="PANTHER" id="PTHR43584:SF3">
    <property type="entry name" value="BIFUNCTIONAL PROTEIN GLMU"/>
    <property type="match status" value="1"/>
</dbReference>
<dbReference type="InterPro" id="IPR011004">
    <property type="entry name" value="Trimer_LpxA-like_sf"/>
</dbReference>
<dbReference type="RefSeq" id="WP_206423658.1">
    <property type="nucleotide sequence ID" value="NZ_CP024634.1"/>
</dbReference>
<dbReference type="EC" id="2.7.7.23" evidence="18"/>
<keyword evidence="10 18" id="KW-0133">Cell shape</keyword>
<dbReference type="SUPFAM" id="SSF53448">
    <property type="entry name" value="Nucleotide-diphospho-sugar transferases"/>
    <property type="match status" value="1"/>
</dbReference>
<keyword evidence="5 18" id="KW-0808">Transferase</keyword>
<dbReference type="GO" id="GO:0008360">
    <property type="term" value="P:regulation of cell shape"/>
    <property type="evidence" value="ECO:0007669"/>
    <property type="project" value="UniProtKB-KW"/>
</dbReference>
<organism evidence="20 21">
    <name type="scientific">Bathymodiolus thermophilus thioautotrophic gill symbiont</name>
    <dbReference type="NCBI Taxonomy" id="2360"/>
    <lineage>
        <taxon>Bacteria</taxon>
        <taxon>Pseudomonadati</taxon>
        <taxon>Pseudomonadota</taxon>
        <taxon>Gammaproteobacteria</taxon>
        <taxon>sulfur-oxidizing symbionts</taxon>
    </lineage>
</organism>
<feature type="binding site" evidence="18">
    <location>
        <position position="437"/>
    </location>
    <ligand>
        <name>acetyl-CoA</name>
        <dbReference type="ChEBI" id="CHEBI:57288"/>
    </ligand>
</feature>
<evidence type="ECO:0000256" key="6">
    <source>
        <dbReference type="ARBA" id="ARBA00022695"/>
    </source>
</evidence>
<dbReference type="Gene3D" id="3.90.550.10">
    <property type="entry name" value="Spore Coat Polysaccharide Biosynthesis Protein SpsA, Chain A"/>
    <property type="match status" value="1"/>
</dbReference>
<evidence type="ECO:0000256" key="5">
    <source>
        <dbReference type="ARBA" id="ARBA00022679"/>
    </source>
</evidence>
<evidence type="ECO:0000256" key="14">
    <source>
        <dbReference type="ARBA" id="ARBA00023316"/>
    </source>
</evidence>
<proteinExistence type="inferred from homology"/>
<dbReference type="InterPro" id="IPR050065">
    <property type="entry name" value="GlmU-like"/>
</dbReference>
<feature type="binding site" evidence="18">
    <location>
        <begin position="78"/>
        <end position="79"/>
    </location>
    <ligand>
        <name>UDP-N-acetyl-alpha-D-glucosamine</name>
        <dbReference type="ChEBI" id="CHEBI:57705"/>
    </ligand>
</feature>
<dbReference type="PANTHER" id="PTHR43584">
    <property type="entry name" value="NUCLEOTIDYL TRANSFERASE"/>
    <property type="match status" value="1"/>
</dbReference>
<feature type="binding site" evidence="18">
    <location>
        <position position="137"/>
    </location>
    <ligand>
        <name>UDP-N-acetyl-alpha-D-glucosamine</name>
        <dbReference type="ChEBI" id="CHEBI:57705"/>
    </ligand>
</feature>
<dbReference type="GO" id="GO:0016020">
    <property type="term" value="C:membrane"/>
    <property type="evidence" value="ECO:0007669"/>
    <property type="project" value="GOC"/>
</dbReference>
<feature type="binding site" evidence="18">
    <location>
        <position position="23"/>
    </location>
    <ligand>
        <name>UDP-N-acetyl-alpha-D-glucosamine</name>
        <dbReference type="ChEBI" id="CHEBI:57705"/>
    </ligand>
</feature>
<feature type="binding site" evidence="18">
    <location>
        <position position="377"/>
    </location>
    <ligand>
        <name>acetyl-CoA</name>
        <dbReference type="ChEBI" id="CHEBI:57288"/>
    </ligand>
</feature>
<keyword evidence="12 18" id="KW-0511">Multifunctional enzyme</keyword>
<dbReference type="Pfam" id="PF00132">
    <property type="entry name" value="Hexapep"/>
    <property type="match status" value="3"/>
</dbReference>
<dbReference type="CDD" id="cd03353">
    <property type="entry name" value="LbH_GlmU_C"/>
    <property type="match status" value="1"/>
</dbReference>
<comment type="cofactor">
    <cofactor evidence="18">
        <name>Mg(2+)</name>
        <dbReference type="ChEBI" id="CHEBI:18420"/>
    </cofactor>
    <text evidence="18">Binds 1 Mg(2+) ion per subunit.</text>
</comment>
<sequence>MEHINAIILAAGKGSRMNAAKPKVLQVLSDKTLLGHVLTQAQALCSQVFVVVGFGGNQVRHFFKDDSIHWVEQAEQLGTGHAVQQAMPHIDDDSISLVLYGDVPLIEQPTLEKLTAQVQKSGVALLSVILENPTGYGRIIRQNNQIQAIVEQKDASIEQLKICEVNTGVMAVDSGLLRSYLSKLDSNNTQGEFYLTDIIAMAVGTGKTIASVIVENECEVAGVNDKIQLATLERAFQKNQASQFMQQGLMLRDPARFDCRGNLSFGQDCEIDVNVVLEGDVSIGNNTTIAPNCIIRNTKIGDNVVILPNSLIEDAVIGDGAFIGPFARIRPESKIGNNVKIGNFVEVKKSTIGKGSKISHLSYVGDTVMGEEVNIGAGVITCNYDGVNKHQTTIGDGAFIGSDTQLVAPVVIGKNALIGAGSTITKNAPDNALTLSRAKQSSLKKGIKNHD</sequence>
<keyword evidence="9 18" id="KW-0460">Magnesium</keyword>
<dbReference type="CDD" id="cd02540">
    <property type="entry name" value="GT2_GlmU_N_bac"/>
    <property type="match status" value="1"/>
</dbReference>
<dbReference type="InterPro" id="IPR005882">
    <property type="entry name" value="Bifunctional_GlmU"/>
</dbReference>
<dbReference type="EC" id="2.3.1.157" evidence="18"/>